<evidence type="ECO:0000313" key="2">
    <source>
        <dbReference type="Proteomes" id="UP001059672"/>
    </source>
</evidence>
<dbReference type="Proteomes" id="UP001059672">
    <property type="component" value="Chromosome"/>
</dbReference>
<dbReference type="EMBL" id="CP073346">
    <property type="protein sequence ID" value="UTW07874.1"/>
    <property type="molecule type" value="Genomic_DNA"/>
</dbReference>
<organism evidence="1 2">
    <name type="scientific">Pseudomonas benzenivorans</name>
    <dbReference type="NCBI Taxonomy" id="556533"/>
    <lineage>
        <taxon>Bacteria</taxon>
        <taxon>Pseudomonadati</taxon>
        <taxon>Pseudomonadota</taxon>
        <taxon>Gammaproteobacteria</taxon>
        <taxon>Pseudomonadales</taxon>
        <taxon>Pseudomonadaceae</taxon>
        <taxon>Pseudomonas</taxon>
    </lineage>
</organism>
<keyword evidence="2" id="KW-1185">Reference proteome</keyword>
<dbReference type="RefSeq" id="WP_255838459.1">
    <property type="nucleotide sequence ID" value="NZ_CP073346.1"/>
</dbReference>
<sequence length="78" mass="8874">MTTHHASEPTSTFPELLTMADLAAVLRRTRSGVDKLRARDPEFPKPLKDGSDRRSRVYFVRSEVEAYLQARLESRKGA</sequence>
<accession>A0ABY5H785</accession>
<name>A0ABY5H785_9PSED</name>
<evidence type="ECO:0000313" key="1">
    <source>
        <dbReference type="EMBL" id="UTW07874.1"/>
    </source>
</evidence>
<proteinExistence type="predicted"/>
<gene>
    <name evidence="1" type="ORF">KDW96_00605</name>
</gene>
<reference evidence="1" key="1">
    <citation type="submission" date="2021-04" db="EMBL/GenBank/DDBJ databases">
        <title>Oceanospirillales bacteria with DddD are important DMSP degraders in coastal seawater.</title>
        <authorList>
            <person name="Liu J."/>
        </authorList>
    </citation>
    <scope>NUCLEOTIDE SEQUENCE</scope>
    <source>
        <strain evidence="1">D13-4</strain>
    </source>
</reference>
<protein>
    <submittedName>
        <fullName evidence="1">Transcriptional regulator</fullName>
    </submittedName>
</protein>